<accession>A0A9D1M4L5</accession>
<comment type="caution">
    <text evidence="2">The sequence shown here is derived from an EMBL/GenBank/DDBJ whole genome shotgun (WGS) entry which is preliminary data.</text>
</comment>
<dbReference type="Proteomes" id="UP000824107">
    <property type="component" value="Unassembled WGS sequence"/>
</dbReference>
<name>A0A9D1M4L5_9PROT</name>
<feature type="transmembrane region" description="Helical" evidence="1">
    <location>
        <begin position="137"/>
        <end position="159"/>
    </location>
</feature>
<evidence type="ECO:0000313" key="3">
    <source>
        <dbReference type="Proteomes" id="UP000824107"/>
    </source>
</evidence>
<reference evidence="2" key="1">
    <citation type="submission" date="2020-10" db="EMBL/GenBank/DDBJ databases">
        <authorList>
            <person name="Gilroy R."/>
        </authorList>
    </citation>
    <scope>NUCLEOTIDE SEQUENCE</scope>
    <source>
        <strain evidence="2">ChiW3-316</strain>
    </source>
</reference>
<proteinExistence type="predicted"/>
<dbReference type="EMBL" id="DVNC01000033">
    <property type="protein sequence ID" value="HIU53472.1"/>
    <property type="molecule type" value="Genomic_DNA"/>
</dbReference>
<reference evidence="2" key="2">
    <citation type="journal article" date="2021" name="PeerJ">
        <title>Extensive microbial diversity within the chicken gut microbiome revealed by metagenomics and culture.</title>
        <authorList>
            <person name="Gilroy R."/>
            <person name="Ravi A."/>
            <person name="Getino M."/>
            <person name="Pursley I."/>
            <person name="Horton D.L."/>
            <person name="Alikhan N.F."/>
            <person name="Baker D."/>
            <person name="Gharbi K."/>
            <person name="Hall N."/>
            <person name="Watson M."/>
            <person name="Adriaenssens E.M."/>
            <person name="Foster-Nyarko E."/>
            <person name="Jarju S."/>
            <person name="Secka A."/>
            <person name="Antonio M."/>
            <person name="Oren A."/>
            <person name="Chaudhuri R.R."/>
            <person name="La Ragione R."/>
            <person name="Hildebrand F."/>
            <person name="Pallen M.J."/>
        </authorList>
    </citation>
    <scope>NUCLEOTIDE SEQUENCE</scope>
    <source>
        <strain evidence="2">ChiW3-316</strain>
    </source>
</reference>
<keyword evidence="1" id="KW-0812">Transmembrane</keyword>
<feature type="transmembrane region" description="Helical" evidence="1">
    <location>
        <begin position="91"/>
        <end position="113"/>
    </location>
</feature>
<feature type="transmembrane region" description="Helical" evidence="1">
    <location>
        <begin position="21"/>
        <end position="40"/>
    </location>
</feature>
<feature type="transmembrane region" description="Helical" evidence="1">
    <location>
        <begin position="52"/>
        <end position="70"/>
    </location>
</feature>
<dbReference type="AlphaFoldDB" id="A0A9D1M4L5"/>
<keyword evidence="1" id="KW-0472">Membrane</keyword>
<organism evidence="2 3">
    <name type="scientific">Candidatus Scatocola faecipullorum</name>
    <dbReference type="NCBI Taxonomy" id="2840917"/>
    <lineage>
        <taxon>Bacteria</taxon>
        <taxon>Pseudomonadati</taxon>
        <taxon>Pseudomonadota</taxon>
        <taxon>Alphaproteobacteria</taxon>
        <taxon>Rhodospirillales</taxon>
        <taxon>Rhodospirillaceae</taxon>
        <taxon>Rhodospirillaceae incertae sedis</taxon>
        <taxon>Candidatus Scatocola</taxon>
    </lineage>
</organism>
<evidence type="ECO:0000256" key="1">
    <source>
        <dbReference type="SAM" id="Phobius"/>
    </source>
</evidence>
<gene>
    <name evidence="2" type="ORF">IAD20_05270</name>
</gene>
<protein>
    <submittedName>
        <fullName evidence="2">Uncharacterized protein</fullName>
    </submittedName>
</protein>
<evidence type="ECO:0000313" key="2">
    <source>
        <dbReference type="EMBL" id="HIU53472.1"/>
    </source>
</evidence>
<sequence length="238" mass="28259">MSNRLPVFDVFRNSFRYMLEHYRILSLFCIFSFLGIYMLGGFNLADNLLGGAFYLLYTYLFYFIFVRVYFNRQKLFSKPEFINALVRIITISLLAFASLMLLETAVLFFLWLLNPLEIYPHIREMWTNFIASNTFRYALYGGMFLFLTVIFYIPALAWVSAVIGRNASITLTFFHTKDNYLRIFLICFIVYGLLPFVIFMLSANSWLLRAAFTAIFTVVQCVIYLHIYEFFYKVRKHK</sequence>
<feature type="transmembrane region" description="Helical" evidence="1">
    <location>
        <begin position="207"/>
        <end position="228"/>
    </location>
</feature>
<feature type="transmembrane region" description="Helical" evidence="1">
    <location>
        <begin position="180"/>
        <end position="201"/>
    </location>
</feature>
<keyword evidence="1" id="KW-1133">Transmembrane helix</keyword>